<dbReference type="PANTHER" id="PTHR43400">
    <property type="entry name" value="FUMARATE REDUCTASE"/>
    <property type="match status" value="1"/>
</dbReference>
<comment type="cofactor">
    <cofactor evidence="1">
        <name>FAD</name>
        <dbReference type="ChEBI" id="CHEBI:57692"/>
    </cofactor>
</comment>
<evidence type="ECO:0000313" key="7">
    <source>
        <dbReference type="Proteomes" id="UP000624244"/>
    </source>
</evidence>
<evidence type="ECO:0000259" key="5">
    <source>
        <dbReference type="Pfam" id="PF00890"/>
    </source>
</evidence>
<evidence type="ECO:0000313" key="6">
    <source>
        <dbReference type="EMBL" id="KAF5850138.1"/>
    </source>
</evidence>
<dbReference type="GO" id="GO:0008202">
    <property type="term" value="P:steroid metabolic process"/>
    <property type="evidence" value="ECO:0007669"/>
    <property type="project" value="UniProtKB-ARBA"/>
</dbReference>
<dbReference type="InterPro" id="IPR027477">
    <property type="entry name" value="Succ_DH/fumarate_Rdtase_cat_sf"/>
</dbReference>
<evidence type="ECO:0000256" key="2">
    <source>
        <dbReference type="ARBA" id="ARBA00022630"/>
    </source>
</evidence>
<dbReference type="InterPro" id="IPR036188">
    <property type="entry name" value="FAD/NAD-bd_sf"/>
</dbReference>
<protein>
    <recommendedName>
        <fullName evidence="5">FAD-dependent oxidoreductase 2 FAD-binding domain-containing protein</fullName>
    </recommendedName>
</protein>
<dbReference type="PANTHER" id="PTHR43400:SF10">
    <property type="entry name" value="3-OXOSTEROID 1-DEHYDROGENASE"/>
    <property type="match status" value="1"/>
</dbReference>
<sequence length="320" mass="35419">MAIVRAIKENDFDKVPDVVIVSSGAGGLTATLRAKHHGLEPLVVEKTFTIGGSSTYSGGTLWVPNNHVSKAAGMEGSPEEALTYLEAVVPPNTQSSTKERKLAFLNESPKMVKFLEDGGFKWHASPGSKPLGRVIEGKVFDLKKLKDWRSMIRLPPGPNFIVYANKSPHMFRMGAHLQDFLKVSVVVARLAVQVLAGQKPVTLGKSLIGQLLYMNKQQGMEMWRGSKLVELVTDEKEAVVGVVVERDGHRYLNEALDYDDFGKIMNKRHEATLAAPSWIIIDARHRDKYILGQFGPRYIPQWAIENGLIYKDDSIAGLAK</sequence>
<evidence type="ECO:0000256" key="1">
    <source>
        <dbReference type="ARBA" id="ARBA00001974"/>
    </source>
</evidence>
<keyword evidence="2" id="KW-0285">Flavoprotein</keyword>
<dbReference type="EMBL" id="WNKQ01000007">
    <property type="protein sequence ID" value="KAF5850138.1"/>
    <property type="molecule type" value="Genomic_DNA"/>
</dbReference>
<dbReference type="Proteomes" id="UP000624244">
    <property type="component" value="Unassembled WGS sequence"/>
</dbReference>
<name>A0A8H5ZLX3_COCSA</name>
<proteinExistence type="predicted"/>
<dbReference type="Pfam" id="PF00890">
    <property type="entry name" value="FAD_binding_2"/>
    <property type="match status" value="1"/>
</dbReference>
<comment type="caution">
    <text evidence="6">The sequence shown here is derived from an EMBL/GenBank/DDBJ whole genome shotgun (WGS) entry which is preliminary data.</text>
</comment>
<dbReference type="SUPFAM" id="SSF51905">
    <property type="entry name" value="FAD/NAD(P)-binding domain"/>
    <property type="match status" value="1"/>
</dbReference>
<reference evidence="6" key="1">
    <citation type="submission" date="2019-11" db="EMBL/GenBank/DDBJ databases">
        <title>Bipolaris sorokiniana Genome sequencing.</title>
        <authorList>
            <person name="Wang H."/>
        </authorList>
    </citation>
    <scope>NUCLEOTIDE SEQUENCE</scope>
</reference>
<dbReference type="AlphaFoldDB" id="A0A8H5ZLX3"/>
<dbReference type="Gene3D" id="3.50.50.60">
    <property type="entry name" value="FAD/NAD(P)-binding domain"/>
    <property type="match status" value="1"/>
</dbReference>
<evidence type="ECO:0000256" key="4">
    <source>
        <dbReference type="ARBA" id="ARBA00023002"/>
    </source>
</evidence>
<dbReference type="InterPro" id="IPR003953">
    <property type="entry name" value="FAD-dep_OxRdtase_2_FAD-bd"/>
</dbReference>
<keyword evidence="3" id="KW-0274">FAD</keyword>
<dbReference type="SUPFAM" id="SSF56425">
    <property type="entry name" value="Succinate dehydrogenase/fumarate reductase flavoprotein, catalytic domain"/>
    <property type="match status" value="1"/>
</dbReference>
<keyword evidence="4" id="KW-0560">Oxidoreductase</keyword>
<feature type="domain" description="FAD-dependent oxidoreductase 2 FAD-binding" evidence="5">
    <location>
        <begin position="17"/>
        <end position="246"/>
    </location>
</feature>
<gene>
    <name evidence="6" type="ORF">GGP41_002372</name>
</gene>
<accession>A0A8H5ZLX3</accession>
<dbReference type="InterPro" id="IPR050315">
    <property type="entry name" value="FAD-oxidoreductase_2"/>
</dbReference>
<organism evidence="6 7">
    <name type="scientific">Cochliobolus sativus</name>
    <name type="common">Common root rot and spot blotch fungus</name>
    <name type="synonym">Bipolaris sorokiniana</name>
    <dbReference type="NCBI Taxonomy" id="45130"/>
    <lineage>
        <taxon>Eukaryota</taxon>
        <taxon>Fungi</taxon>
        <taxon>Dikarya</taxon>
        <taxon>Ascomycota</taxon>
        <taxon>Pezizomycotina</taxon>
        <taxon>Dothideomycetes</taxon>
        <taxon>Pleosporomycetidae</taxon>
        <taxon>Pleosporales</taxon>
        <taxon>Pleosporineae</taxon>
        <taxon>Pleosporaceae</taxon>
        <taxon>Bipolaris</taxon>
    </lineage>
</organism>
<dbReference type="GO" id="GO:0016491">
    <property type="term" value="F:oxidoreductase activity"/>
    <property type="evidence" value="ECO:0007669"/>
    <property type="project" value="UniProtKB-KW"/>
</dbReference>
<dbReference type="OMA" id="DQEMACA"/>
<evidence type="ECO:0000256" key="3">
    <source>
        <dbReference type="ARBA" id="ARBA00022827"/>
    </source>
</evidence>